<keyword evidence="1" id="KW-0175">Coiled coil</keyword>
<feature type="compositionally biased region" description="Basic and acidic residues" evidence="2">
    <location>
        <begin position="162"/>
        <end position="172"/>
    </location>
</feature>
<organism evidence="4 5">
    <name type="scientific">Tripterygium wilfordii</name>
    <name type="common">Thunder God vine</name>
    <dbReference type="NCBI Taxonomy" id="458696"/>
    <lineage>
        <taxon>Eukaryota</taxon>
        <taxon>Viridiplantae</taxon>
        <taxon>Streptophyta</taxon>
        <taxon>Embryophyta</taxon>
        <taxon>Tracheophyta</taxon>
        <taxon>Spermatophyta</taxon>
        <taxon>Magnoliopsida</taxon>
        <taxon>eudicotyledons</taxon>
        <taxon>Gunneridae</taxon>
        <taxon>Pentapetalae</taxon>
        <taxon>rosids</taxon>
        <taxon>fabids</taxon>
        <taxon>Celastrales</taxon>
        <taxon>Celastraceae</taxon>
        <taxon>Tripterygium</taxon>
    </lineage>
</organism>
<feature type="region of interest" description="Disordered" evidence="2">
    <location>
        <begin position="128"/>
        <end position="172"/>
    </location>
</feature>
<evidence type="ECO:0000256" key="2">
    <source>
        <dbReference type="SAM" id="MobiDB-lite"/>
    </source>
</evidence>
<accession>A0A7J7DG81</accession>
<evidence type="ECO:0000313" key="4">
    <source>
        <dbReference type="EMBL" id="KAF5745351.1"/>
    </source>
</evidence>
<comment type="caution">
    <text evidence="4">The sequence shown here is derived from an EMBL/GenBank/DDBJ whole genome shotgun (WGS) entry which is preliminary data.</text>
</comment>
<keyword evidence="3" id="KW-0812">Transmembrane</keyword>
<dbReference type="Proteomes" id="UP000593562">
    <property type="component" value="Unassembled WGS sequence"/>
</dbReference>
<sequence length="344" mass="40330">MALKMNEIRAAEAALFFLERLATVEIILHSNTPLLLAINLLLLAATTILYAVPYSARQHLGRPYSYEPDDDKIRYFCSERLGLLFVVLWMLGRCSYGLILGRAVLIYTNLKYLLDYVECIIAEDEDDDSDETQRKVEDSQGEQKEAEDYQVVEDNVSSNDEETQKREHSAEFPQELRVECDNLKKEKDLRDQALKRAQELYDNLKHRAQEHFQVWKTYCNKLKTDIETAKTSSEHSKKVALQFIKYMIKRYSNFQAQLEEMKAQVQDFEESRRNWNECKEHLTAELDAAMQSLDSYRDVIRDFQEAYDEKIKEKNSLVADREAANARLEMFIAKSQPSIWPIWH</sequence>
<feature type="compositionally biased region" description="Basic and acidic residues" evidence="2">
    <location>
        <begin position="131"/>
        <end position="147"/>
    </location>
</feature>
<proteinExistence type="predicted"/>
<reference evidence="4 5" key="1">
    <citation type="journal article" date="2020" name="Nat. Commun.">
        <title>Genome of Tripterygium wilfordii and identification of cytochrome P450 involved in triptolide biosynthesis.</title>
        <authorList>
            <person name="Tu L."/>
            <person name="Su P."/>
            <person name="Zhang Z."/>
            <person name="Gao L."/>
            <person name="Wang J."/>
            <person name="Hu T."/>
            <person name="Zhou J."/>
            <person name="Zhang Y."/>
            <person name="Zhao Y."/>
            <person name="Liu Y."/>
            <person name="Song Y."/>
            <person name="Tong Y."/>
            <person name="Lu Y."/>
            <person name="Yang J."/>
            <person name="Xu C."/>
            <person name="Jia M."/>
            <person name="Peters R.J."/>
            <person name="Huang L."/>
            <person name="Gao W."/>
        </authorList>
    </citation>
    <scope>NUCLEOTIDE SEQUENCE [LARGE SCALE GENOMIC DNA]</scope>
    <source>
        <strain evidence="5">cv. XIE 37</strain>
        <tissue evidence="4">Leaf</tissue>
    </source>
</reference>
<feature type="coiled-coil region" evidence="1">
    <location>
        <begin position="180"/>
        <end position="214"/>
    </location>
</feature>
<evidence type="ECO:0000313" key="5">
    <source>
        <dbReference type="Proteomes" id="UP000593562"/>
    </source>
</evidence>
<dbReference type="InParanoid" id="A0A7J7DG81"/>
<protein>
    <submittedName>
        <fullName evidence="4">Uncharacterized protein</fullName>
    </submittedName>
</protein>
<dbReference type="EMBL" id="JAAARO010000007">
    <property type="protein sequence ID" value="KAF5745351.1"/>
    <property type="molecule type" value="Genomic_DNA"/>
</dbReference>
<evidence type="ECO:0000256" key="1">
    <source>
        <dbReference type="SAM" id="Coils"/>
    </source>
</evidence>
<gene>
    <name evidence="4" type="ORF">HS088_TW07G00935</name>
</gene>
<keyword evidence="3" id="KW-1133">Transmembrane helix</keyword>
<feature type="transmembrane region" description="Helical" evidence="3">
    <location>
        <begin position="81"/>
        <end position="105"/>
    </location>
</feature>
<feature type="transmembrane region" description="Helical" evidence="3">
    <location>
        <begin position="32"/>
        <end position="52"/>
    </location>
</feature>
<keyword evidence="5" id="KW-1185">Reference proteome</keyword>
<evidence type="ECO:0000256" key="3">
    <source>
        <dbReference type="SAM" id="Phobius"/>
    </source>
</evidence>
<name>A0A7J7DG81_TRIWF</name>
<dbReference type="AlphaFoldDB" id="A0A7J7DG81"/>
<keyword evidence="3" id="KW-0472">Membrane</keyword>
<feature type="coiled-coil region" evidence="1">
    <location>
        <begin position="251"/>
        <end position="299"/>
    </location>
</feature>